<comment type="caution">
    <text evidence="2">The sequence shown here is derived from an EMBL/GenBank/DDBJ whole genome shotgun (WGS) entry which is preliminary data.</text>
</comment>
<organism evidence="2 3">
    <name type="scientific">Streptomyces tateyamensis</name>
    <dbReference type="NCBI Taxonomy" id="565073"/>
    <lineage>
        <taxon>Bacteria</taxon>
        <taxon>Bacillati</taxon>
        <taxon>Actinomycetota</taxon>
        <taxon>Actinomycetes</taxon>
        <taxon>Kitasatosporales</taxon>
        <taxon>Streptomycetaceae</taxon>
        <taxon>Streptomyces</taxon>
    </lineage>
</organism>
<dbReference type="EMBL" id="PYBW01000027">
    <property type="protein sequence ID" value="PYC83760.1"/>
    <property type="molecule type" value="Genomic_DNA"/>
</dbReference>
<evidence type="ECO:0008006" key="4">
    <source>
        <dbReference type="Google" id="ProtNLM"/>
    </source>
</evidence>
<dbReference type="AlphaFoldDB" id="A0A2V4PIP6"/>
<evidence type="ECO:0000256" key="1">
    <source>
        <dbReference type="SAM" id="Phobius"/>
    </source>
</evidence>
<protein>
    <recommendedName>
        <fullName evidence="4">DUF3592 domain-containing protein</fullName>
    </recommendedName>
</protein>
<feature type="transmembrane region" description="Helical" evidence="1">
    <location>
        <begin position="255"/>
        <end position="277"/>
    </location>
</feature>
<keyword evidence="1" id="KW-0472">Membrane</keyword>
<accession>A0A2V4PIP6</accession>
<proteinExistence type="predicted"/>
<name>A0A2V4PIP6_9ACTN</name>
<feature type="transmembrane region" description="Helical" evidence="1">
    <location>
        <begin position="132"/>
        <end position="152"/>
    </location>
</feature>
<dbReference type="Proteomes" id="UP000248039">
    <property type="component" value="Unassembled WGS sequence"/>
</dbReference>
<keyword evidence="1" id="KW-1133">Transmembrane helix</keyword>
<reference evidence="2 3" key="1">
    <citation type="submission" date="2018-03" db="EMBL/GenBank/DDBJ databases">
        <title>Bioinformatic expansion and discovery of thiopeptide antibiotics.</title>
        <authorList>
            <person name="Schwalen C.J."/>
            <person name="Hudson G.A."/>
            <person name="Mitchell D.A."/>
        </authorList>
    </citation>
    <scope>NUCLEOTIDE SEQUENCE [LARGE SCALE GENOMIC DNA]</scope>
    <source>
        <strain evidence="2 3">ATCC 21389</strain>
    </source>
</reference>
<gene>
    <name evidence="2" type="ORF">C7C46_08385</name>
</gene>
<keyword evidence="3" id="KW-1185">Reference proteome</keyword>
<evidence type="ECO:0000313" key="2">
    <source>
        <dbReference type="EMBL" id="PYC83760.1"/>
    </source>
</evidence>
<evidence type="ECO:0000313" key="3">
    <source>
        <dbReference type="Proteomes" id="UP000248039"/>
    </source>
</evidence>
<keyword evidence="1" id="KW-0812">Transmembrane</keyword>
<sequence length="280" mass="29464">MFGWWTGLVLLVAGVPAAGLRLTRFARCGTQVPGTVAEVLVEHRHGTDSVRPVIRFTDPTTEREVVGRPSCGRVPLAGWPGQPITVRYLPDRPEHFQAGPQTSVFDTALVSLLVMTLGSVALVLTRWRDPDAIATSSVLGCSALALGTATLLGRHTSRAHWRTRLGHKGVLTPAELVGTFVVDGGAEGAHRYHPVVSFTAVGGERVTGVDLSTHSRQGYPVGAAPLLVRHLPEDPLLFALDRSPSSGERLPAHPATAVGLLAALACCGVLISVGAGLGNR</sequence>
<feature type="transmembrane region" description="Helical" evidence="1">
    <location>
        <begin position="104"/>
        <end position="125"/>
    </location>
</feature>